<protein>
    <submittedName>
        <fullName evidence="4">Parg-1 protein</fullName>
    </submittedName>
</protein>
<feature type="signal peptide" evidence="2">
    <location>
        <begin position="1"/>
        <end position="19"/>
    </location>
</feature>
<accession>A0A812R7F4</accession>
<proteinExistence type="predicted"/>
<evidence type="ECO:0000313" key="4">
    <source>
        <dbReference type="EMBL" id="CAE7421583.1"/>
    </source>
</evidence>
<dbReference type="PANTHER" id="PTHR12837">
    <property type="entry name" value="POLY ADP-RIBOSE GLYCOHYDROLASE"/>
    <property type="match status" value="1"/>
</dbReference>
<dbReference type="GO" id="GO:0005975">
    <property type="term" value="P:carbohydrate metabolic process"/>
    <property type="evidence" value="ECO:0007669"/>
    <property type="project" value="InterPro"/>
</dbReference>
<keyword evidence="2" id="KW-0732">Signal</keyword>
<feature type="binding site" evidence="1">
    <location>
        <position position="294"/>
    </location>
    <ligand>
        <name>substrate</name>
    </ligand>
</feature>
<dbReference type="Pfam" id="PF05028">
    <property type="entry name" value="PARG_cat_C"/>
    <property type="match status" value="1"/>
</dbReference>
<dbReference type="GO" id="GO:1990966">
    <property type="term" value="P:ATP generation from poly-ADP-D-ribose"/>
    <property type="evidence" value="ECO:0007669"/>
    <property type="project" value="TreeGrafter"/>
</dbReference>
<dbReference type="GO" id="GO:0005634">
    <property type="term" value="C:nucleus"/>
    <property type="evidence" value="ECO:0007669"/>
    <property type="project" value="TreeGrafter"/>
</dbReference>
<reference evidence="4" key="1">
    <citation type="submission" date="2021-02" db="EMBL/GenBank/DDBJ databases">
        <authorList>
            <person name="Dougan E. K."/>
            <person name="Rhodes N."/>
            <person name="Thang M."/>
            <person name="Chan C."/>
        </authorList>
    </citation>
    <scope>NUCLEOTIDE SEQUENCE</scope>
</reference>
<dbReference type="OrthoDB" id="1937899at2759"/>
<dbReference type="Proteomes" id="UP000604046">
    <property type="component" value="Unassembled WGS sequence"/>
</dbReference>
<dbReference type="InterPro" id="IPR046372">
    <property type="entry name" value="PARG_cat_C"/>
</dbReference>
<sequence>MPCISSGMVVVGFFPGLAASGLGLGPTLHGRIPYAAWFPPGSDLADITCPVWSGMHKDSDHAIALRWQACFSRSMDVKPAQAAEFCVLCCAFTCFADAPLEGVSRAEVQKAYDAIFSLPFFAALPEAKLFPAVKRWALESMDTPPDVSPLALGAQRELSARQCRGLLANAMLGNLQDLMSDSKRHQGGLDFWRHVRTASLEAPGCGVAAHKQASLLLYFAEAMREDGGEDERVVCFHRLKCPDVAEIQMMLSTNAEPVMKAEAEGAAQVQLHEAAMEDAIHLDRTCRAFVNFANAEFGYGCFISSATQEEILQMCCPEFNVGLLFLGRMADNEVVNVHGCRRYTSYSGYLDTYRCTGLLQASSHQEAPVIHDILTIDACMHRHFEEQEQLRDIRKAFTAFQAYSTMRGREADGQVPAIATGRWGCGAFGGLPAHKFVQQVLAGRLADVRLCFSTFGEPAGCDRMLDLLQQEPRVSVMRTWDVLRRQKRGGFEDTFRAGLAAGSLRAGAGYEIPEEVDLDV</sequence>
<keyword evidence="5" id="KW-1185">Reference proteome</keyword>
<dbReference type="GO" id="GO:0006282">
    <property type="term" value="P:regulation of DNA repair"/>
    <property type="evidence" value="ECO:0007669"/>
    <property type="project" value="InterPro"/>
</dbReference>
<dbReference type="GO" id="GO:0005737">
    <property type="term" value="C:cytoplasm"/>
    <property type="evidence" value="ECO:0007669"/>
    <property type="project" value="TreeGrafter"/>
</dbReference>
<dbReference type="GO" id="GO:0009225">
    <property type="term" value="P:nucleotide-sugar metabolic process"/>
    <property type="evidence" value="ECO:0007669"/>
    <property type="project" value="TreeGrafter"/>
</dbReference>
<dbReference type="AlphaFoldDB" id="A0A812R7F4"/>
<gene>
    <name evidence="4" type="primary">parg-1</name>
    <name evidence="4" type="ORF">SNAT2548_LOCUS22934</name>
</gene>
<dbReference type="EMBL" id="CAJNDS010002302">
    <property type="protein sequence ID" value="CAE7421583.1"/>
    <property type="molecule type" value="Genomic_DNA"/>
</dbReference>
<feature type="binding site" evidence="1">
    <location>
        <position position="308"/>
    </location>
    <ligand>
        <name>substrate</name>
    </ligand>
</feature>
<evidence type="ECO:0000256" key="2">
    <source>
        <dbReference type="SAM" id="SignalP"/>
    </source>
</evidence>
<dbReference type="InterPro" id="IPR007724">
    <property type="entry name" value="Poly_GlycHdrlase"/>
</dbReference>
<evidence type="ECO:0000313" key="5">
    <source>
        <dbReference type="Proteomes" id="UP000604046"/>
    </source>
</evidence>
<name>A0A812R7F4_9DINO</name>
<feature type="domain" description="PARG catalytic Macro" evidence="3">
    <location>
        <begin position="278"/>
        <end position="458"/>
    </location>
</feature>
<feature type="chain" id="PRO_5032820041" evidence="2">
    <location>
        <begin position="20"/>
        <end position="520"/>
    </location>
</feature>
<feature type="binding site" evidence="1">
    <location>
        <position position="349"/>
    </location>
    <ligand>
        <name>substrate</name>
    </ligand>
</feature>
<evidence type="ECO:0000256" key="1">
    <source>
        <dbReference type="PIRSR" id="PIRSR607724-2"/>
    </source>
</evidence>
<comment type="caution">
    <text evidence="4">The sequence shown here is derived from an EMBL/GenBank/DDBJ whole genome shotgun (WGS) entry which is preliminary data.</text>
</comment>
<dbReference type="PANTHER" id="PTHR12837:SF0">
    <property type="entry name" value="POLY(ADP-RIBOSE) GLYCOHYDROLASE"/>
    <property type="match status" value="1"/>
</dbReference>
<evidence type="ECO:0000259" key="3">
    <source>
        <dbReference type="Pfam" id="PF05028"/>
    </source>
</evidence>
<dbReference type="GO" id="GO:0004649">
    <property type="term" value="F:poly(ADP-ribose) glycohydrolase activity"/>
    <property type="evidence" value="ECO:0007669"/>
    <property type="project" value="InterPro"/>
</dbReference>
<organism evidence="4 5">
    <name type="scientific">Symbiodinium natans</name>
    <dbReference type="NCBI Taxonomy" id="878477"/>
    <lineage>
        <taxon>Eukaryota</taxon>
        <taxon>Sar</taxon>
        <taxon>Alveolata</taxon>
        <taxon>Dinophyceae</taxon>
        <taxon>Suessiales</taxon>
        <taxon>Symbiodiniaceae</taxon>
        <taxon>Symbiodinium</taxon>
    </lineage>
</organism>